<dbReference type="EMBL" id="ML979008">
    <property type="protein sequence ID" value="KAF1923232.1"/>
    <property type="molecule type" value="Genomic_DNA"/>
</dbReference>
<dbReference type="OrthoDB" id="3783539at2759"/>
<organism evidence="1 2">
    <name type="scientific">Didymella exigua CBS 183.55</name>
    <dbReference type="NCBI Taxonomy" id="1150837"/>
    <lineage>
        <taxon>Eukaryota</taxon>
        <taxon>Fungi</taxon>
        <taxon>Dikarya</taxon>
        <taxon>Ascomycota</taxon>
        <taxon>Pezizomycotina</taxon>
        <taxon>Dothideomycetes</taxon>
        <taxon>Pleosporomycetidae</taxon>
        <taxon>Pleosporales</taxon>
        <taxon>Pleosporineae</taxon>
        <taxon>Didymellaceae</taxon>
        <taxon>Didymella</taxon>
    </lineage>
</organism>
<keyword evidence="2" id="KW-1185">Reference proteome</keyword>
<accession>A0A6A5R694</accession>
<reference evidence="1" key="1">
    <citation type="journal article" date="2020" name="Stud. Mycol.">
        <title>101 Dothideomycetes genomes: a test case for predicting lifestyles and emergence of pathogens.</title>
        <authorList>
            <person name="Haridas S."/>
            <person name="Albert R."/>
            <person name="Binder M."/>
            <person name="Bloem J."/>
            <person name="Labutti K."/>
            <person name="Salamov A."/>
            <person name="Andreopoulos B."/>
            <person name="Baker S."/>
            <person name="Barry K."/>
            <person name="Bills G."/>
            <person name="Bluhm B."/>
            <person name="Cannon C."/>
            <person name="Castanera R."/>
            <person name="Culley D."/>
            <person name="Daum C."/>
            <person name="Ezra D."/>
            <person name="Gonzalez J."/>
            <person name="Henrissat B."/>
            <person name="Kuo A."/>
            <person name="Liang C."/>
            <person name="Lipzen A."/>
            <person name="Lutzoni F."/>
            <person name="Magnuson J."/>
            <person name="Mondo S."/>
            <person name="Nolan M."/>
            <person name="Ohm R."/>
            <person name="Pangilinan J."/>
            <person name="Park H.-J."/>
            <person name="Ramirez L."/>
            <person name="Alfaro M."/>
            <person name="Sun H."/>
            <person name="Tritt A."/>
            <person name="Yoshinaga Y."/>
            <person name="Zwiers L.-H."/>
            <person name="Turgeon B."/>
            <person name="Goodwin S."/>
            <person name="Spatafora J."/>
            <person name="Crous P."/>
            <person name="Grigoriev I."/>
        </authorList>
    </citation>
    <scope>NUCLEOTIDE SEQUENCE</scope>
    <source>
        <strain evidence="1">CBS 183.55</strain>
    </source>
</reference>
<dbReference type="AlphaFoldDB" id="A0A6A5R694"/>
<protein>
    <submittedName>
        <fullName evidence="1">Uncharacterized protein</fullName>
    </submittedName>
</protein>
<gene>
    <name evidence="1" type="ORF">M421DRAFT_426051</name>
</gene>
<proteinExistence type="predicted"/>
<dbReference type="GeneID" id="54351945"/>
<name>A0A6A5R694_9PLEO</name>
<sequence>MVIQVIESRYTVEYDVLVAFLSSIFGTSSCDIVVRMCLPEHSLQRALLINHQQIPDEGEKWKVNVPRELTRVRHPSDRTLATVRLTCIG</sequence>
<evidence type="ECO:0000313" key="1">
    <source>
        <dbReference type="EMBL" id="KAF1923232.1"/>
    </source>
</evidence>
<evidence type="ECO:0000313" key="2">
    <source>
        <dbReference type="Proteomes" id="UP000800082"/>
    </source>
</evidence>
<dbReference type="Proteomes" id="UP000800082">
    <property type="component" value="Unassembled WGS sequence"/>
</dbReference>
<dbReference type="RefSeq" id="XP_033443485.1">
    <property type="nucleotide sequence ID" value="XM_033594277.1"/>
</dbReference>